<dbReference type="PANTHER" id="PTHR42879">
    <property type="entry name" value="3-OXOACYL-(ACYL-CARRIER-PROTEIN) REDUCTASE"/>
    <property type="match status" value="1"/>
</dbReference>
<accession>A0A4Q0VTJ8</accession>
<dbReference type="Proteomes" id="UP000290649">
    <property type="component" value="Unassembled WGS sequence"/>
</dbReference>
<evidence type="ECO:0000313" key="4">
    <source>
        <dbReference type="Proteomes" id="UP000290649"/>
    </source>
</evidence>
<dbReference type="GO" id="GO:0008206">
    <property type="term" value="P:bile acid metabolic process"/>
    <property type="evidence" value="ECO:0007669"/>
    <property type="project" value="UniProtKB-ARBA"/>
</dbReference>
<dbReference type="Gene3D" id="3.40.50.720">
    <property type="entry name" value="NAD(P)-binding Rossmann-like Domain"/>
    <property type="match status" value="1"/>
</dbReference>
<comment type="similarity">
    <text evidence="1">Belongs to the short-chain dehydrogenases/reductases (SDR) family.</text>
</comment>
<dbReference type="OrthoDB" id="9803333at2"/>
<proteinExistence type="inferred from homology"/>
<gene>
    <name evidence="3" type="ORF">DS745_11505</name>
</gene>
<dbReference type="PRINTS" id="PR00081">
    <property type="entry name" value="GDHRDH"/>
</dbReference>
<dbReference type="InterPro" id="IPR036291">
    <property type="entry name" value="NAD(P)-bd_dom_sf"/>
</dbReference>
<dbReference type="GO" id="GO:0003858">
    <property type="term" value="F:3-hydroxybutyrate dehydrogenase activity"/>
    <property type="evidence" value="ECO:0007669"/>
    <property type="project" value="UniProtKB-EC"/>
</dbReference>
<dbReference type="EC" id="1.1.1.30" evidence="3"/>
<evidence type="ECO:0000313" key="3">
    <source>
        <dbReference type="EMBL" id="RXJ00748.1"/>
    </source>
</evidence>
<keyword evidence="2 3" id="KW-0560">Oxidoreductase</keyword>
<dbReference type="InterPro" id="IPR020904">
    <property type="entry name" value="Sc_DH/Rdtase_CS"/>
</dbReference>
<protein>
    <submittedName>
        <fullName evidence="3">3-hydroxybutyrate dehydrogenase</fullName>
        <ecNumber evidence="3">1.1.1.30</ecNumber>
    </submittedName>
</protein>
<sequence length="269" mass="29049">MNSTVKGVHRVDVRDKVVFITGAASGIGLEIAQSFAKSGAKVVITDLHEELIQTEVESLIEKGFEATGHKCNVCYEDDIKKAIDFTTQKYGRLDIVINNAGLQYVSPLEEFPTDRFELLIKVMLTGPFIAMKYAFPIMKAQGFGRIINMASINGLVGFAGKAAYNSAKHGVIGLTKVAALEGAEHGITVNALCPGYVDTPLVKNQLADLAKTRNVPIEKVLEEVIYPLVPQKRLLKPNEISDYALFLASDKGGGVTGQAVVMDGGYTTQ</sequence>
<name>A0A4Q0VTJ8_9BACI</name>
<evidence type="ECO:0000256" key="2">
    <source>
        <dbReference type="ARBA" id="ARBA00023002"/>
    </source>
</evidence>
<keyword evidence="4" id="KW-1185">Reference proteome</keyword>
<dbReference type="PRINTS" id="PR00080">
    <property type="entry name" value="SDRFAMILY"/>
</dbReference>
<dbReference type="AlphaFoldDB" id="A0A4Q0VTJ8"/>
<dbReference type="InterPro" id="IPR011294">
    <property type="entry name" value="3-OHbutyrate_DH"/>
</dbReference>
<dbReference type="PANTHER" id="PTHR42879:SF2">
    <property type="entry name" value="3-OXOACYL-[ACYL-CARRIER-PROTEIN] REDUCTASE FABG"/>
    <property type="match status" value="1"/>
</dbReference>
<organism evidence="3 4">
    <name type="scientific">Anaerobacillus alkaliphilus</name>
    <dbReference type="NCBI Taxonomy" id="1548597"/>
    <lineage>
        <taxon>Bacteria</taxon>
        <taxon>Bacillati</taxon>
        <taxon>Bacillota</taxon>
        <taxon>Bacilli</taxon>
        <taxon>Bacillales</taxon>
        <taxon>Bacillaceae</taxon>
        <taxon>Anaerobacillus</taxon>
    </lineage>
</organism>
<dbReference type="SUPFAM" id="SSF51735">
    <property type="entry name" value="NAD(P)-binding Rossmann-fold domains"/>
    <property type="match status" value="1"/>
</dbReference>
<dbReference type="InterPro" id="IPR050259">
    <property type="entry name" value="SDR"/>
</dbReference>
<dbReference type="FunFam" id="3.40.50.720:FF:000084">
    <property type="entry name" value="Short-chain dehydrogenase reductase"/>
    <property type="match status" value="1"/>
</dbReference>
<comment type="caution">
    <text evidence="3">The sequence shown here is derived from an EMBL/GenBank/DDBJ whole genome shotgun (WGS) entry which is preliminary data.</text>
</comment>
<dbReference type="PROSITE" id="PS00061">
    <property type="entry name" value="ADH_SHORT"/>
    <property type="match status" value="1"/>
</dbReference>
<dbReference type="NCBIfam" id="TIGR01963">
    <property type="entry name" value="PHB_DH"/>
    <property type="match status" value="1"/>
</dbReference>
<dbReference type="Pfam" id="PF13561">
    <property type="entry name" value="adh_short_C2"/>
    <property type="match status" value="1"/>
</dbReference>
<dbReference type="NCBIfam" id="NF009093">
    <property type="entry name" value="PRK12429.1"/>
    <property type="match status" value="1"/>
</dbReference>
<evidence type="ECO:0000256" key="1">
    <source>
        <dbReference type="ARBA" id="ARBA00006484"/>
    </source>
</evidence>
<dbReference type="EMBL" id="QOUX01000037">
    <property type="protein sequence ID" value="RXJ00748.1"/>
    <property type="molecule type" value="Genomic_DNA"/>
</dbReference>
<reference evidence="3 4" key="1">
    <citation type="journal article" date="2019" name="Int. J. Syst. Evol. Microbiol.">
        <title>Anaerobacillus alkaliphilus sp. nov., a novel alkaliphilic and moderately halophilic bacterium.</title>
        <authorList>
            <person name="Borsodi A.K."/>
            <person name="Aszalos J.M."/>
            <person name="Bihari P."/>
            <person name="Nagy I."/>
            <person name="Schumann P."/>
            <person name="Sproer C."/>
            <person name="Kovacs A.L."/>
            <person name="Boka K."/>
            <person name="Dobosy P."/>
            <person name="Ovari M."/>
            <person name="Szili-Kovacs T."/>
            <person name="Toth E."/>
        </authorList>
    </citation>
    <scope>NUCLEOTIDE SEQUENCE [LARGE SCALE GENOMIC DNA]</scope>
    <source>
        <strain evidence="3 4">B16-10</strain>
    </source>
</reference>
<dbReference type="InterPro" id="IPR002347">
    <property type="entry name" value="SDR_fam"/>
</dbReference>